<evidence type="ECO:0000256" key="1">
    <source>
        <dbReference type="SAM" id="SignalP"/>
    </source>
</evidence>
<comment type="caution">
    <text evidence="2">The sequence shown here is derived from an EMBL/GenBank/DDBJ whole genome shotgun (WGS) entry which is preliminary data.</text>
</comment>
<evidence type="ECO:0008006" key="4">
    <source>
        <dbReference type="Google" id="ProtNLM"/>
    </source>
</evidence>
<proteinExistence type="predicted"/>
<evidence type="ECO:0000313" key="3">
    <source>
        <dbReference type="Proteomes" id="UP001517247"/>
    </source>
</evidence>
<organism evidence="2 3">
    <name type="scientific">Pedobacter ureilyticus</name>
    <dbReference type="NCBI Taxonomy" id="1393051"/>
    <lineage>
        <taxon>Bacteria</taxon>
        <taxon>Pseudomonadati</taxon>
        <taxon>Bacteroidota</taxon>
        <taxon>Sphingobacteriia</taxon>
        <taxon>Sphingobacteriales</taxon>
        <taxon>Sphingobacteriaceae</taxon>
        <taxon>Pedobacter</taxon>
    </lineage>
</organism>
<name>A0ABW9J2H4_9SPHI</name>
<evidence type="ECO:0000313" key="2">
    <source>
        <dbReference type="EMBL" id="MFN0254350.1"/>
    </source>
</evidence>
<gene>
    <name evidence="2" type="ORF">E6A44_002120</name>
</gene>
<keyword evidence="3" id="KW-1185">Reference proteome</keyword>
<sequence>MKYTFRTFLAGFSLVVAVAFSLCLQSCSESADKFFGIAVLNTNMINDFGTPILAKHINDNTIEFDDIPSSKNKGDEAVNDVKNKILYLEKSLNDIKALADGDEMRKKIKSESIALYEFVIPVYKNEYMSYAKLCDSKATQEQKDKIIKSIEEKYYADFEAKYETLLSDGKVFAKQNNINVNFN</sequence>
<reference evidence="2 3" key="1">
    <citation type="submission" date="2024-12" db="EMBL/GenBank/DDBJ databases">
        <authorList>
            <person name="Hu S."/>
        </authorList>
    </citation>
    <scope>NUCLEOTIDE SEQUENCE [LARGE SCALE GENOMIC DNA]</scope>
    <source>
        <strain evidence="2 3">THG-T11</strain>
    </source>
</reference>
<accession>A0ABW9J2H4</accession>
<feature type="chain" id="PRO_5046717313" description="Lipoprotein" evidence="1">
    <location>
        <begin position="32"/>
        <end position="183"/>
    </location>
</feature>
<dbReference type="EMBL" id="SSHJ02000001">
    <property type="protein sequence ID" value="MFN0254350.1"/>
    <property type="molecule type" value="Genomic_DNA"/>
</dbReference>
<dbReference type="RefSeq" id="WP_138721511.1">
    <property type="nucleotide sequence ID" value="NZ_SSHJ02000001.1"/>
</dbReference>
<protein>
    <recommendedName>
        <fullName evidence="4">Lipoprotein</fullName>
    </recommendedName>
</protein>
<feature type="signal peptide" evidence="1">
    <location>
        <begin position="1"/>
        <end position="31"/>
    </location>
</feature>
<keyword evidence="1" id="KW-0732">Signal</keyword>
<dbReference type="Proteomes" id="UP001517247">
    <property type="component" value="Unassembled WGS sequence"/>
</dbReference>